<protein>
    <submittedName>
        <fullName evidence="1">Acyl carrier protein</fullName>
    </submittedName>
</protein>
<evidence type="ECO:0000313" key="2">
    <source>
        <dbReference type="Proteomes" id="UP000319432"/>
    </source>
</evidence>
<dbReference type="EMBL" id="CP033464">
    <property type="protein sequence ID" value="QDX93493.1"/>
    <property type="molecule type" value="Genomic_DNA"/>
</dbReference>
<dbReference type="OrthoDB" id="677810at2"/>
<dbReference type="Pfam" id="PF00550">
    <property type="entry name" value="PP-binding"/>
    <property type="match status" value="1"/>
</dbReference>
<dbReference type="InterPro" id="IPR036736">
    <property type="entry name" value="ACP-like_sf"/>
</dbReference>
<dbReference type="Proteomes" id="UP000319432">
    <property type="component" value="Chromosome"/>
</dbReference>
<name>A0A502HJD2_BRELA</name>
<accession>A0A502HJD2</accession>
<dbReference type="AlphaFoldDB" id="A0A502HJD2"/>
<sequence>MTVREKVRQFIESNLVIFEDHVEISDDDNIFELGFVNSLFAMRMLTFVEEEFVITIDNDELDLINFSSVSNIVRLIEKKLGTRV</sequence>
<dbReference type="SUPFAM" id="SSF47336">
    <property type="entry name" value="ACP-like"/>
    <property type="match status" value="1"/>
</dbReference>
<dbReference type="PROSITE" id="PS50075">
    <property type="entry name" value="CARRIER"/>
    <property type="match status" value="1"/>
</dbReference>
<gene>
    <name evidence="1" type="ORF">EEL30_15060</name>
</gene>
<proteinExistence type="predicted"/>
<organism evidence="1 2">
    <name type="scientific">Brevibacillus laterosporus</name>
    <name type="common">Bacillus laterosporus</name>
    <dbReference type="NCBI Taxonomy" id="1465"/>
    <lineage>
        <taxon>Bacteria</taxon>
        <taxon>Bacillati</taxon>
        <taxon>Bacillota</taxon>
        <taxon>Bacilli</taxon>
        <taxon>Bacillales</taxon>
        <taxon>Paenibacillaceae</taxon>
        <taxon>Brevibacillus</taxon>
    </lineage>
</organism>
<reference evidence="1 2" key="1">
    <citation type="submission" date="2018-11" db="EMBL/GenBank/DDBJ databases">
        <title>Phylogenetic determinants of toxin gene distribution in genomes of Brevibacillus laterosporus.</title>
        <authorList>
            <person name="Glare T.R."/>
            <person name="Durrant A."/>
            <person name="Berry C."/>
            <person name="Palma L."/>
            <person name="Ormskirk M."/>
            <person name="Cox M.O."/>
        </authorList>
    </citation>
    <scope>NUCLEOTIDE SEQUENCE [LARGE SCALE GENOMIC DNA]</scope>
    <source>
        <strain evidence="1 2">1821L</strain>
    </source>
</reference>
<keyword evidence="2" id="KW-1185">Reference proteome</keyword>
<dbReference type="InterPro" id="IPR009081">
    <property type="entry name" value="PP-bd_ACP"/>
</dbReference>
<evidence type="ECO:0000313" key="1">
    <source>
        <dbReference type="EMBL" id="QDX93493.1"/>
    </source>
</evidence>
<dbReference type="Gene3D" id="1.10.1200.10">
    <property type="entry name" value="ACP-like"/>
    <property type="match status" value="1"/>
</dbReference>